<sequence length="58" mass="6838">MRMVDGGGASLIERCLAYQPARSQSRFCHRIIMLCIALLVRPLWYVVLVIIIERTWRY</sequence>
<dbReference type="Proteomes" id="UP000030706">
    <property type="component" value="Unassembled WGS sequence"/>
</dbReference>
<name>A0A074XBU2_AURPU</name>
<evidence type="ECO:0000313" key="3">
    <source>
        <dbReference type="Proteomes" id="UP000030706"/>
    </source>
</evidence>
<dbReference type="EMBL" id="KL584986">
    <property type="protein sequence ID" value="KEQ82878.1"/>
    <property type="molecule type" value="Genomic_DNA"/>
</dbReference>
<keyword evidence="1" id="KW-0472">Membrane</keyword>
<evidence type="ECO:0000256" key="1">
    <source>
        <dbReference type="SAM" id="Phobius"/>
    </source>
</evidence>
<protein>
    <submittedName>
        <fullName evidence="2">Uncharacterized protein</fullName>
    </submittedName>
</protein>
<feature type="transmembrane region" description="Helical" evidence="1">
    <location>
        <begin position="31"/>
        <end position="52"/>
    </location>
</feature>
<reference evidence="2 3" key="1">
    <citation type="journal article" date="2014" name="BMC Genomics">
        <title>Genome sequencing of four Aureobasidium pullulans varieties: biotechnological potential, stress tolerance, and description of new species.</title>
        <authorList>
            <person name="Gostin Ar C."/>
            <person name="Ohm R.A."/>
            <person name="Kogej T."/>
            <person name="Sonjak S."/>
            <person name="Turk M."/>
            <person name="Zajc J."/>
            <person name="Zalar P."/>
            <person name="Grube M."/>
            <person name="Sun H."/>
            <person name="Han J."/>
            <person name="Sharma A."/>
            <person name="Chiniquy J."/>
            <person name="Ngan C.Y."/>
            <person name="Lipzen A."/>
            <person name="Barry K."/>
            <person name="Grigoriev I.V."/>
            <person name="Gunde-Cimerman N."/>
        </authorList>
    </citation>
    <scope>NUCLEOTIDE SEQUENCE [LARGE SCALE GENOMIC DNA]</scope>
    <source>
        <strain evidence="2 3">EXF-150</strain>
    </source>
</reference>
<evidence type="ECO:0000313" key="2">
    <source>
        <dbReference type="EMBL" id="KEQ82878.1"/>
    </source>
</evidence>
<dbReference type="AlphaFoldDB" id="A0A074XBU2"/>
<keyword evidence="1" id="KW-1133">Transmembrane helix</keyword>
<dbReference type="RefSeq" id="XP_029759065.1">
    <property type="nucleotide sequence ID" value="XM_029910138.1"/>
</dbReference>
<keyword evidence="1" id="KW-0812">Transmembrane</keyword>
<accession>A0A074XBU2</accession>
<organism evidence="2 3">
    <name type="scientific">Aureobasidium pullulans EXF-150</name>
    <dbReference type="NCBI Taxonomy" id="1043002"/>
    <lineage>
        <taxon>Eukaryota</taxon>
        <taxon>Fungi</taxon>
        <taxon>Dikarya</taxon>
        <taxon>Ascomycota</taxon>
        <taxon>Pezizomycotina</taxon>
        <taxon>Dothideomycetes</taxon>
        <taxon>Dothideomycetidae</taxon>
        <taxon>Dothideales</taxon>
        <taxon>Saccotheciaceae</taxon>
        <taxon>Aureobasidium</taxon>
    </lineage>
</organism>
<dbReference type="GeneID" id="40752444"/>
<keyword evidence="3" id="KW-1185">Reference proteome</keyword>
<proteinExistence type="predicted"/>
<dbReference type="HOGENOM" id="CLU_2978748_0_0_1"/>
<gene>
    <name evidence="2" type="ORF">M438DRAFT_49197</name>
</gene>